<name>A0AAV4CVB8_9GAST</name>
<keyword evidence="4" id="KW-1185">Reference proteome</keyword>
<dbReference type="Gene3D" id="1.25.70.10">
    <property type="entry name" value="Transcription termination factor 3, mitochondrial"/>
    <property type="match status" value="1"/>
</dbReference>
<sequence>MSTSLHFLAHGRKILGRVCSELPTTGFILQQHFHFKLMTGSASRFIVLSNIKVFEKTQVQCYAKLERLSSISFLEEFKHRERSFKDHLKHLSIFSVRGYAASAETVENANKLLNQSLSASDLASEFRIKSLATKLDCSVSEMRCLIIEHPFLIHMDLDLIENKINLLLSYNLPISFAKQHLRIVYQTSSKVLEERLQLIKDSGFLHLPFLEIDKLPHMLECKNAEFSRAFKYKCDQRNALEGCKDQLTYLQMRLGCSEKTAKAMLCSYPLERRISNVKLKNLLDFFLLEAEQSPDFVIANRKLLTFALTRLRQRWLVIKKSQIESEAQMVYIWCMAQKDFEKKFSDHLNL</sequence>
<dbReference type="InterPro" id="IPR038538">
    <property type="entry name" value="MTERF_sf"/>
</dbReference>
<evidence type="ECO:0000256" key="2">
    <source>
        <dbReference type="ARBA" id="ARBA00022946"/>
    </source>
</evidence>
<dbReference type="AlphaFoldDB" id="A0AAV4CVB8"/>
<evidence type="ECO:0000313" key="3">
    <source>
        <dbReference type="EMBL" id="GFO35829.1"/>
    </source>
</evidence>
<dbReference type="EMBL" id="BLXT01007004">
    <property type="protein sequence ID" value="GFO35829.1"/>
    <property type="molecule type" value="Genomic_DNA"/>
</dbReference>
<comment type="similarity">
    <text evidence="1">Belongs to the mTERF family.</text>
</comment>
<dbReference type="PANTHER" id="PTHR15437">
    <property type="entry name" value="TRANSCRIPTION TERMINATION FACTOR, MITOCHONDRIAL"/>
    <property type="match status" value="1"/>
</dbReference>
<comment type="caution">
    <text evidence="3">The sequence shown here is derived from an EMBL/GenBank/DDBJ whole genome shotgun (WGS) entry which is preliminary data.</text>
</comment>
<dbReference type="GO" id="GO:0006393">
    <property type="term" value="P:termination of mitochondrial transcription"/>
    <property type="evidence" value="ECO:0007669"/>
    <property type="project" value="TreeGrafter"/>
</dbReference>
<dbReference type="Proteomes" id="UP000735302">
    <property type="component" value="Unassembled WGS sequence"/>
</dbReference>
<evidence type="ECO:0000256" key="1">
    <source>
        <dbReference type="ARBA" id="ARBA00007692"/>
    </source>
</evidence>
<gene>
    <name evidence="3" type="ORF">PoB_006233400</name>
</gene>
<dbReference type="GO" id="GO:0005759">
    <property type="term" value="C:mitochondrial matrix"/>
    <property type="evidence" value="ECO:0007669"/>
    <property type="project" value="TreeGrafter"/>
</dbReference>
<evidence type="ECO:0000313" key="4">
    <source>
        <dbReference type="Proteomes" id="UP000735302"/>
    </source>
</evidence>
<dbReference type="GO" id="GO:0003676">
    <property type="term" value="F:nucleic acid binding"/>
    <property type="evidence" value="ECO:0007669"/>
    <property type="project" value="InterPro"/>
</dbReference>
<dbReference type="PANTHER" id="PTHR15437:SF6">
    <property type="entry name" value="TRANSCRIPTION TERMINATION FACTOR, MITOCHONDRIAL"/>
    <property type="match status" value="1"/>
</dbReference>
<reference evidence="3 4" key="1">
    <citation type="journal article" date="2021" name="Elife">
        <title>Chloroplast acquisition without the gene transfer in kleptoplastic sea slugs, Plakobranchus ocellatus.</title>
        <authorList>
            <person name="Maeda T."/>
            <person name="Takahashi S."/>
            <person name="Yoshida T."/>
            <person name="Shimamura S."/>
            <person name="Takaki Y."/>
            <person name="Nagai Y."/>
            <person name="Toyoda A."/>
            <person name="Suzuki Y."/>
            <person name="Arimoto A."/>
            <person name="Ishii H."/>
            <person name="Satoh N."/>
            <person name="Nishiyama T."/>
            <person name="Hasebe M."/>
            <person name="Maruyama T."/>
            <person name="Minagawa J."/>
            <person name="Obokata J."/>
            <person name="Shigenobu S."/>
        </authorList>
    </citation>
    <scope>NUCLEOTIDE SEQUENCE [LARGE SCALE GENOMIC DNA]</scope>
</reference>
<dbReference type="InterPro" id="IPR003690">
    <property type="entry name" value="MTERF"/>
</dbReference>
<proteinExistence type="inferred from homology"/>
<keyword evidence="2" id="KW-0809">Transit peptide</keyword>
<organism evidence="3 4">
    <name type="scientific">Plakobranchus ocellatus</name>
    <dbReference type="NCBI Taxonomy" id="259542"/>
    <lineage>
        <taxon>Eukaryota</taxon>
        <taxon>Metazoa</taxon>
        <taxon>Spiralia</taxon>
        <taxon>Lophotrochozoa</taxon>
        <taxon>Mollusca</taxon>
        <taxon>Gastropoda</taxon>
        <taxon>Heterobranchia</taxon>
        <taxon>Euthyneura</taxon>
        <taxon>Panpulmonata</taxon>
        <taxon>Sacoglossa</taxon>
        <taxon>Placobranchoidea</taxon>
        <taxon>Plakobranchidae</taxon>
        <taxon>Plakobranchus</taxon>
    </lineage>
</organism>
<accession>A0AAV4CVB8</accession>
<protein>
    <submittedName>
        <fullName evidence="3">Transcription termination factor, mitochondrial</fullName>
    </submittedName>
</protein>